<dbReference type="Proteomes" id="UP000001595">
    <property type="component" value="Chromosome 12"/>
</dbReference>
<reference evidence="3" key="2">
    <citation type="submission" date="2025-08" db="UniProtKB">
        <authorList>
            <consortium name="Ensembl"/>
        </authorList>
    </citation>
    <scope>IDENTIFICATION</scope>
</reference>
<evidence type="ECO:0000313" key="3">
    <source>
        <dbReference type="Ensembl" id="ENSPPYP00000005825.2"/>
    </source>
</evidence>
<keyword evidence="4" id="KW-1185">Reference proteome</keyword>
<evidence type="ECO:0000256" key="2">
    <source>
        <dbReference type="SAM" id="Phobius"/>
    </source>
</evidence>
<feature type="region of interest" description="Disordered" evidence="1">
    <location>
        <begin position="1"/>
        <end position="50"/>
    </location>
</feature>
<dbReference type="Ensembl" id="ENSPPYT00000006048.2">
    <property type="protein sequence ID" value="ENSPPYP00000005825.2"/>
    <property type="gene ID" value="ENSPPYG00000035945.1"/>
</dbReference>
<feature type="compositionally biased region" description="Polar residues" evidence="1">
    <location>
        <begin position="1"/>
        <end position="11"/>
    </location>
</feature>
<feature type="transmembrane region" description="Helical" evidence="2">
    <location>
        <begin position="74"/>
        <end position="96"/>
    </location>
</feature>
<name>H2NJ40_PONAB</name>
<proteinExistence type="predicted"/>
<sequence length="116" mass="12002">METAVQKSCQVSSAGSGGSWSRGGDDPRGRRPPGTKGHGREGLDELGGRGPGKCGALGPVLGAFPGTVAESQGIGLWIALVVFLSFLIFSPSFYILNAEQPFFKGPPTEPAKELSL</sequence>
<dbReference type="InParanoid" id="H2NJ40"/>
<reference evidence="3" key="3">
    <citation type="submission" date="2025-09" db="UniProtKB">
        <authorList>
            <consortium name="Ensembl"/>
        </authorList>
    </citation>
    <scope>IDENTIFICATION</scope>
</reference>
<protein>
    <submittedName>
        <fullName evidence="3">Uncharacterized protein</fullName>
    </submittedName>
</protein>
<feature type="compositionally biased region" description="Basic and acidic residues" evidence="1">
    <location>
        <begin position="38"/>
        <end position="47"/>
    </location>
</feature>
<dbReference type="AlphaFoldDB" id="H2NJ40"/>
<dbReference type="GeneTree" id="ENSGT00390000000056"/>
<keyword evidence="2" id="KW-0812">Transmembrane</keyword>
<dbReference type="HOGENOM" id="CLU_2482689_0_0_1"/>
<dbReference type="eggNOG" id="ENOG502TDPZ">
    <property type="taxonomic scope" value="Eukaryota"/>
</dbReference>
<evidence type="ECO:0000313" key="4">
    <source>
        <dbReference type="Proteomes" id="UP000001595"/>
    </source>
</evidence>
<keyword evidence="2" id="KW-0472">Membrane</keyword>
<evidence type="ECO:0000256" key="1">
    <source>
        <dbReference type="SAM" id="MobiDB-lite"/>
    </source>
</evidence>
<accession>H2NJ40</accession>
<organism evidence="3 4">
    <name type="scientific">Pongo abelii</name>
    <name type="common">Sumatran orangutan</name>
    <name type="synonym">Pongo pygmaeus abelii</name>
    <dbReference type="NCBI Taxonomy" id="9601"/>
    <lineage>
        <taxon>Eukaryota</taxon>
        <taxon>Metazoa</taxon>
        <taxon>Chordata</taxon>
        <taxon>Craniata</taxon>
        <taxon>Vertebrata</taxon>
        <taxon>Euteleostomi</taxon>
        <taxon>Mammalia</taxon>
        <taxon>Eutheria</taxon>
        <taxon>Euarchontoglires</taxon>
        <taxon>Primates</taxon>
        <taxon>Haplorrhini</taxon>
        <taxon>Catarrhini</taxon>
        <taxon>Hominidae</taxon>
        <taxon>Pongo</taxon>
    </lineage>
</organism>
<reference evidence="3 4" key="1">
    <citation type="submission" date="2008-02" db="EMBL/GenBank/DDBJ databases">
        <title>A 6x draft sequence assembly of the Pongo pygmaeus abelii genome.</title>
        <authorList>
            <person name="Wilson R.K."/>
            <person name="Mardis E."/>
        </authorList>
    </citation>
    <scope>NUCLEOTIDE SEQUENCE [LARGE SCALE GENOMIC DNA]</scope>
</reference>
<keyword evidence="2" id="KW-1133">Transmembrane helix</keyword>